<sequence length="74" mass="8652">MTTRFNPIAILSQSGINYQRFWSPAYSLLPRWHHRRQLTPQEKPDGMTMLTLTWYHDQTEHQAIADQLASLLAA</sequence>
<accession>A0A1I4WWC4</accession>
<gene>
    <name evidence="1" type="ORF">SAMN05216516_103122</name>
</gene>
<evidence type="ECO:0000313" key="1">
    <source>
        <dbReference type="EMBL" id="SFN18041.1"/>
    </source>
</evidence>
<dbReference type="EMBL" id="FOVC01000003">
    <property type="protein sequence ID" value="SFN18041.1"/>
    <property type="molecule type" value="Genomic_DNA"/>
</dbReference>
<dbReference type="AlphaFoldDB" id="A0A1I4WWC4"/>
<evidence type="ECO:0000313" key="2">
    <source>
        <dbReference type="Proteomes" id="UP000242222"/>
    </source>
</evidence>
<keyword evidence="2" id="KW-1185">Reference proteome</keyword>
<name>A0A1I4WWC4_9GAMM</name>
<organism evidence="1 2">
    <name type="scientific">Izhakiella capsodis</name>
    <dbReference type="NCBI Taxonomy" id="1367852"/>
    <lineage>
        <taxon>Bacteria</taxon>
        <taxon>Pseudomonadati</taxon>
        <taxon>Pseudomonadota</taxon>
        <taxon>Gammaproteobacteria</taxon>
        <taxon>Enterobacterales</taxon>
        <taxon>Erwiniaceae</taxon>
        <taxon>Izhakiella</taxon>
    </lineage>
</organism>
<proteinExistence type="predicted"/>
<dbReference type="STRING" id="1367852.SAMN05216516_103122"/>
<dbReference type="Proteomes" id="UP000242222">
    <property type="component" value="Unassembled WGS sequence"/>
</dbReference>
<reference evidence="2" key="1">
    <citation type="submission" date="2016-10" db="EMBL/GenBank/DDBJ databases">
        <authorList>
            <person name="Varghese N."/>
            <person name="Submissions S."/>
        </authorList>
    </citation>
    <scope>NUCLEOTIDE SEQUENCE [LARGE SCALE GENOMIC DNA]</scope>
    <source>
        <strain evidence="2">N6PO6</strain>
    </source>
</reference>
<protein>
    <submittedName>
        <fullName evidence="1">SgrR family transcriptional regulator</fullName>
    </submittedName>
</protein>